<gene>
    <name evidence="2" type="ORF">HNQ61_000933</name>
</gene>
<name>A0A841GUX1_9BACT</name>
<dbReference type="RefSeq" id="WP_170037864.1">
    <property type="nucleotide sequence ID" value="NZ_JABDTL010000002.1"/>
</dbReference>
<feature type="compositionally biased region" description="Low complexity" evidence="1">
    <location>
        <begin position="476"/>
        <end position="491"/>
    </location>
</feature>
<feature type="compositionally biased region" description="Polar residues" evidence="1">
    <location>
        <begin position="260"/>
        <end position="285"/>
    </location>
</feature>
<feature type="compositionally biased region" description="Low complexity" evidence="1">
    <location>
        <begin position="379"/>
        <end position="403"/>
    </location>
</feature>
<feature type="region of interest" description="Disordered" evidence="1">
    <location>
        <begin position="112"/>
        <end position="148"/>
    </location>
</feature>
<dbReference type="Proteomes" id="UP000582837">
    <property type="component" value="Unassembled WGS sequence"/>
</dbReference>
<feature type="compositionally biased region" description="Basic and acidic residues" evidence="1">
    <location>
        <begin position="190"/>
        <end position="221"/>
    </location>
</feature>
<dbReference type="EMBL" id="JACHIA010000002">
    <property type="protein sequence ID" value="MBB6069318.1"/>
    <property type="molecule type" value="Genomic_DNA"/>
</dbReference>
<feature type="compositionally biased region" description="Basic and acidic residues" evidence="1">
    <location>
        <begin position="289"/>
        <end position="300"/>
    </location>
</feature>
<reference evidence="2 3" key="1">
    <citation type="submission" date="2020-08" db="EMBL/GenBank/DDBJ databases">
        <title>Genomic Encyclopedia of Type Strains, Phase IV (KMG-IV): sequencing the most valuable type-strain genomes for metagenomic binning, comparative biology and taxonomic classification.</title>
        <authorList>
            <person name="Goeker M."/>
        </authorList>
    </citation>
    <scope>NUCLEOTIDE SEQUENCE [LARGE SCALE GENOMIC DNA]</scope>
    <source>
        <strain evidence="2 3">DSM 29007</strain>
    </source>
</reference>
<proteinExistence type="predicted"/>
<feature type="region of interest" description="Disordered" evidence="1">
    <location>
        <begin position="47"/>
        <end position="90"/>
    </location>
</feature>
<protein>
    <submittedName>
        <fullName evidence="2">Uncharacterized protein</fullName>
    </submittedName>
</protein>
<evidence type="ECO:0000313" key="3">
    <source>
        <dbReference type="Proteomes" id="UP000582837"/>
    </source>
</evidence>
<feature type="region of interest" description="Disordered" evidence="1">
    <location>
        <begin position="162"/>
        <end position="498"/>
    </location>
</feature>
<keyword evidence="3" id="KW-1185">Reference proteome</keyword>
<evidence type="ECO:0000256" key="1">
    <source>
        <dbReference type="SAM" id="MobiDB-lite"/>
    </source>
</evidence>
<feature type="compositionally biased region" description="Polar residues" evidence="1">
    <location>
        <begin position="322"/>
        <end position="333"/>
    </location>
</feature>
<sequence>MSDFFTRQAERVLGVAHAIEPLMASRFAESAFAEGEPGFQEVHAEVERGRETVRASRPAAPRIDSPRIDPPHGPVAAGHADSPPSSTAPVLRRFVDTGDRSGVAAQHVAGTMDSGRAADPADHASLSRPAVSDSGWDRDPDSVDQNHPDALLMDHAAAFRDAVSPASANGDSGRERARTTRVAAEAESPGPHREFVPHAGSDHRDGATDRAAVDHPHDHTAVRGATADDGLLFSADRDREKPALHGDRGRATQAGAEQFAASTSRIGASDASGRSESTVAKSASSPDRIGGRESSTDRVNARSSAADEGNAGGSSSRDARTTGLNAADPSSTELLIPVNGSEPGRGGGVARGATADSGSRSGETFESRAGNGLVDAEFAADSGAASTSASAPPSDPAAASTATEKARRNGAERAGLLLPPTRRVSRRTADPAAAEARGEAAEDRSGAVEDGPSSTERSSAAAERRPHAATRLTLLPPARNARSQAAPPAAKADPERPAVTVSIGRIEVRPAPAPAPEPVVQPAAPGWRAPVLSLNDYLNKGGR</sequence>
<dbReference type="AlphaFoldDB" id="A0A841GUX1"/>
<feature type="compositionally biased region" description="Low complexity" evidence="1">
    <location>
        <begin position="452"/>
        <end position="461"/>
    </location>
</feature>
<accession>A0A841GUX1</accession>
<organism evidence="2 3">
    <name type="scientific">Longimicrobium terrae</name>
    <dbReference type="NCBI Taxonomy" id="1639882"/>
    <lineage>
        <taxon>Bacteria</taxon>
        <taxon>Pseudomonadati</taxon>
        <taxon>Gemmatimonadota</taxon>
        <taxon>Longimicrobiia</taxon>
        <taxon>Longimicrobiales</taxon>
        <taxon>Longimicrobiaceae</taxon>
        <taxon>Longimicrobium</taxon>
    </lineage>
</organism>
<evidence type="ECO:0000313" key="2">
    <source>
        <dbReference type="EMBL" id="MBB6069318.1"/>
    </source>
</evidence>
<feature type="compositionally biased region" description="Basic and acidic residues" evidence="1">
    <location>
        <begin position="235"/>
        <end position="250"/>
    </location>
</feature>
<comment type="caution">
    <text evidence="2">The sequence shown here is derived from an EMBL/GenBank/DDBJ whole genome shotgun (WGS) entry which is preliminary data.</text>
</comment>
<feature type="compositionally biased region" description="Basic and acidic residues" evidence="1">
    <location>
        <begin position="135"/>
        <end position="147"/>
    </location>
</feature>
<feature type="compositionally biased region" description="Basic and acidic residues" evidence="1">
    <location>
        <begin position="436"/>
        <end position="447"/>
    </location>
</feature>